<dbReference type="OMA" id="MIMALPC"/>
<proteinExistence type="predicted"/>
<evidence type="ECO:0000313" key="2">
    <source>
        <dbReference type="EMBL" id="EAU30194.1"/>
    </source>
</evidence>
<dbReference type="VEuPathDB" id="FungiDB:ATEG_09057"/>
<keyword evidence="1" id="KW-0472">Membrane</keyword>
<dbReference type="AlphaFoldDB" id="Q0CB77"/>
<keyword evidence="1" id="KW-1133">Transmembrane helix</keyword>
<dbReference type="Proteomes" id="UP000007963">
    <property type="component" value="Unassembled WGS sequence"/>
</dbReference>
<dbReference type="HOGENOM" id="CLU_038717_0_0_1"/>
<feature type="transmembrane region" description="Helical" evidence="1">
    <location>
        <begin position="314"/>
        <end position="336"/>
    </location>
</feature>
<dbReference type="GeneID" id="4354023"/>
<dbReference type="OrthoDB" id="4475536at2759"/>
<dbReference type="STRING" id="341663.Q0CB77"/>
<keyword evidence="1" id="KW-0812">Transmembrane</keyword>
<evidence type="ECO:0000256" key="1">
    <source>
        <dbReference type="SAM" id="Phobius"/>
    </source>
</evidence>
<dbReference type="eggNOG" id="ENOG502SHVK">
    <property type="taxonomic scope" value="Eukaryota"/>
</dbReference>
<dbReference type="RefSeq" id="XP_001217679.1">
    <property type="nucleotide sequence ID" value="XM_001217678.1"/>
</dbReference>
<feature type="transmembrane region" description="Helical" evidence="1">
    <location>
        <begin position="175"/>
        <end position="194"/>
    </location>
</feature>
<gene>
    <name evidence="2" type="ORF">ATEG_09057</name>
</gene>
<evidence type="ECO:0000313" key="3">
    <source>
        <dbReference type="Proteomes" id="UP000007963"/>
    </source>
</evidence>
<accession>Q0CB77</accession>
<feature type="transmembrane region" description="Helical" evidence="1">
    <location>
        <begin position="214"/>
        <end position="239"/>
    </location>
</feature>
<dbReference type="EMBL" id="CH476607">
    <property type="protein sequence ID" value="EAU30194.1"/>
    <property type="molecule type" value="Genomic_DNA"/>
</dbReference>
<protein>
    <submittedName>
        <fullName evidence="2">Uncharacterized protein</fullName>
    </submittedName>
</protein>
<organism evidence="2 3">
    <name type="scientific">Aspergillus terreus (strain NIH 2624 / FGSC A1156)</name>
    <dbReference type="NCBI Taxonomy" id="341663"/>
    <lineage>
        <taxon>Eukaryota</taxon>
        <taxon>Fungi</taxon>
        <taxon>Dikarya</taxon>
        <taxon>Ascomycota</taxon>
        <taxon>Pezizomycotina</taxon>
        <taxon>Eurotiomycetes</taxon>
        <taxon>Eurotiomycetidae</taxon>
        <taxon>Eurotiales</taxon>
        <taxon>Aspergillaceae</taxon>
        <taxon>Aspergillus</taxon>
        <taxon>Aspergillus subgen. Circumdati</taxon>
    </lineage>
</organism>
<feature type="transmembrane region" description="Helical" evidence="1">
    <location>
        <begin position="96"/>
        <end position="118"/>
    </location>
</feature>
<feature type="transmembrane region" description="Helical" evidence="1">
    <location>
        <begin position="138"/>
        <end position="163"/>
    </location>
</feature>
<reference evidence="3" key="1">
    <citation type="submission" date="2005-09" db="EMBL/GenBank/DDBJ databases">
        <title>Annotation of the Aspergillus terreus NIH2624 genome.</title>
        <authorList>
            <person name="Birren B.W."/>
            <person name="Lander E.S."/>
            <person name="Galagan J.E."/>
            <person name="Nusbaum C."/>
            <person name="Devon K."/>
            <person name="Henn M."/>
            <person name="Ma L.-J."/>
            <person name="Jaffe D.B."/>
            <person name="Butler J."/>
            <person name="Alvarez P."/>
            <person name="Gnerre S."/>
            <person name="Grabherr M."/>
            <person name="Kleber M."/>
            <person name="Mauceli E.W."/>
            <person name="Brockman W."/>
            <person name="Rounsley S."/>
            <person name="Young S.K."/>
            <person name="LaButti K."/>
            <person name="Pushparaj V."/>
            <person name="DeCaprio D."/>
            <person name="Crawford M."/>
            <person name="Koehrsen M."/>
            <person name="Engels R."/>
            <person name="Montgomery P."/>
            <person name="Pearson M."/>
            <person name="Howarth C."/>
            <person name="Larson L."/>
            <person name="Luoma S."/>
            <person name="White J."/>
            <person name="Alvarado L."/>
            <person name="Kodira C.D."/>
            <person name="Zeng Q."/>
            <person name="Oleary S."/>
            <person name="Yandava C."/>
            <person name="Denning D.W."/>
            <person name="Nierman W.C."/>
            <person name="Milne T."/>
            <person name="Madden K."/>
        </authorList>
    </citation>
    <scope>NUCLEOTIDE SEQUENCE [LARGE SCALE GENOMIC DNA]</scope>
    <source>
        <strain evidence="3">NIH 2624 / FGSC A1156</strain>
    </source>
</reference>
<sequence length="357" mass="40049">MYHFFLHNGAVDSLERVKAAGMLPGEDNVPLRFTYTGIQAVDNFCIEVVIGFWPLSRGTLSAHSLYCVLLFFTAIIPAWILFFLQSAQRSTPLQAAWRTCLLAVIAQIIGPGVFFPMYTAWDLFMGPHSNVPIAGSTLHFSQITIPVSLMLGGVLPALTLLLPSPSWMTYDTKQYLIVVIQLWPVLVSTVIQILGPLRTAAQERPHRKSHHGSLYRFALTCASVSHLGVYTVAAASVIFPTHFGRALSADIHPFRLMLPVLPWSGTRTDSVEEGVFWLLQWDYAVASVSVLLWAVEHFFREKWRRVEKVDWTSFALNLFIRVVFCGPCGAAVQLMWARENILQRDDGDFEGEKRPVA</sequence>
<feature type="transmembrane region" description="Helical" evidence="1">
    <location>
        <begin position="63"/>
        <end position="84"/>
    </location>
</feature>
<name>Q0CB77_ASPTN</name>